<dbReference type="EMBL" id="GG663739">
    <property type="protein sequence ID" value="EEH56902.1"/>
    <property type="molecule type" value="Genomic_DNA"/>
</dbReference>
<dbReference type="GO" id="GO:0006465">
    <property type="term" value="P:signal peptide processing"/>
    <property type="evidence" value="ECO:0007669"/>
    <property type="project" value="InterPro"/>
</dbReference>
<sequence length="67" mass="7696">MDFRGQALAEWMMTLIIVLFSLGGFLYGYHVESYSAMMTTYVTGVALAFVTTCPDWWYFNLNPVKLL</sequence>
<evidence type="ECO:0000256" key="9">
    <source>
        <dbReference type="SAM" id="Phobius"/>
    </source>
</evidence>
<evidence type="ECO:0000313" key="11">
    <source>
        <dbReference type="Proteomes" id="UP000001876"/>
    </source>
</evidence>
<keyword evidence="6 9" id="KW-1133">Transmembrane helix</keyword>
<dbReference type="OrthoDB" id="263893at2759"/>
<evidence type="ECO:0000256" key="5">
    <source>
        <dbReference type="ARBA" id="ARBA00022824"/>
    </source>
</evidence>
<name>C1MT90_MICPC</name>
<comment type="subcellular location">
    <subcellularLocation>
        <location evidence="1">Endoplasmic reticulum membrane</location>
        <topology evidence="1">Multi-pass membrane protein</topology>
    </subcellularLocation>
</comment>
<dbReference type="InterPro" id="IPR009542">
    <property type="entry name" value="Spc1/SPCS1"/>
</dbReference>
<comment type="function">
    <text evidence="8">Component of the signal peptidase complex (SPC) which catalyzes the cleavage of N-terminal signal sequences from nascent proteins as they are translocated into the lumen of the endoplasmic reticulum. Dispensable for SPC enzymatic activity.</text>
</comment>
<keyword evidence="7 9" id="KW-0472">Membrane</keyword>
<dbReference type="PANTHER" id="PTHR13202:SF0">
    <property type="entry name" value="SIGNAL PEPTIDASE COMPLEX SUBUNIT 1"/>
    <property type="match status" value="1"/>
</dbReference>
<reference evidence="10 11" key="1">
    <citation type="journal article" date="2009" name="Science">
        <title>Green evolution and dynamic adaptations revealed by genomes of the marine picoeukaryotes Micromonas.</title>
        <authorList>
            <person name="Worden A.Z."/>
            <person name="Lee J.H."/>
            <person name="Mock T."/>
            <person name="Rouze P."/>
            <person name="Simmons M.P."/>
            <person name="Aerts A.L."/>
            <person name="Allen A.E."/>
            <person name="Cuvelier M.L."/>
            <person name="Derelle E."/>
            <person name="Everett M.V."/>
            <person name="Foulon E."/>
            <person name="Grimwood J."/>
            <person name="Gundlach H."/>
            <person name="Henrissat B."/>
            <person name="Napoli C."/>
            <person name="McDonald S.M."/>
            <person name="Parker M.S."/>
            <person name="Rombauts S."/>
            <person name="Salamov A."/>
            <person name="Von Dassow P."/>
            <person name="Badger J.H."/>
            <person name="Coutinho P.M."/>
            <person name="Demir E."/>
            <person name="Dubchak I."/>
            <person name="Gentemann C."/>
            <person name="Eikrem W."/>
            <person name="Gready J.E."/>
            <person name="John U."/>
            <person name="Lanier W."/>
            <person name="Lindquist E.A."/>
            <person name="Lucas S."/>
            <person name="Mayer K.F."/>
            <person name="Moreau H."/>
            <person name="Not F."/>
            <person name="Otillar R."/>
            <person name="Panaud O."/>
            <person name="Pangilinan J."/>
            <person name="Paulsen I."/>
            <person name="Piegu B."/>
            <person name="Poliakov A."/>
            <person name="Robbens S."/>
            <person name="Schmutz J."/>
            <person name="Toulza E."/>
            <person name="Wyss T."/>
            <person name="Zelensky A."/>
            <person name="Zhou K."/>
            <person name="Armbrust E.V."/>
            <person name="Bhattacharya D."/>
            <person name="Goodenough U.W."/>
            <person name="Van de Peer Y."/>
            <person name="Grigoriev I.V."/>
        </authorList>
    </citation>
    <scope>NUCLEOTIDE SEQUENCE [LARGE SCALE GENOMIC DNA]</scope>
    <source>
        <strain evidence="10 11">CCMP1545</strain>
    </source>
</reference>
<gene>
    <name evidence="10" type="ORF">MICPUCDRAFT_8652</name>
</gene>
<feature type="transmembrane region" description="Helical" evidence="9">
    <location>
        <begin position="12"/>
        <end position="29"/>
    </location>
</feature>
<keyword evidence="11" id="KW-1185">Reference proteome</keyword>
<evidence type="ECO:0000256" key="8">
    <source>
        <dbReference type="ARBA" id="ARBA00045204"/>
    </source>
</evidence>
<dbReference type="RefSeq" id="XP_003058447.1">
    <property type="nucleotide sequence ID" value="XM_003058401.1"/>
</dbReference>
<evidence type="ECO:0000313" key="10">
    <source>
        <dbReference type="EMBL" id="EEH56902.1"/>
    </source>
</evidence>
<accession>C1MT90</accession>
<comment type="similarity">
    <text evidence="2">Belongs to the SPCS1 family.</text>
</comment>
<keyword evidence="5" id="KW-0256">Endoplasmic reticulum</keyword>
<organism evidence="11">
    <name type="scientific">Micromonas pusilla (strain CCMP1545)</name>
    <name type="common">Picoplanktonic green alga</name>
    <dbReference type="NCBI Taxonomy" id="564608"/>
    <lineage>
        <taxon>Eukaryota</taxon>
        <taxon>Viridiplantae</taxon>
        <taxon>Chlorophyta</taxon>
        <taxon>Mamiellophyceae</taxon>
        <taxon>Mamiellales</taxon>
        <taxon>Mamiellaceae</taxon>
        <taxon>Micromonas</taxon>
    </lineage>
</organism>
<dbReference type="Proteomes" id="UP000001876">
    <property type="component" value="Unassembled WGS sequence"/>
</dbReference>
<protein>
    <recommendedName>
        <fullName evidence="3">Signal peptidase complex subunit 1</fullName>
    </recommendedName>
</protein>
<dbReference type="OMA" id="CTPAWIY"/>
<dbReference type="GO" id="GO:0045047">
    <property type="term" value="P:protein targeting to ER"/>
    <property type="evidence" value="ECO:0007669"/>
    <property type="project" value="TreeGrafter"/>
</dbReference>
<dbReference type="GO" id="GO:0005787">
    <property type="term" value="C:signal peptidase complex"/>
    <property type="evidence" value="ECO:0007669"/>
    <property type="project" value="InterPro"/>
</dbReference>
<dbReference type="PANTHER" id="PTHR13202">
    <property type="entry name" value="MICROSOMAL SIGNAL PEPTIDASE 12 KDA SUBUNIT"/>
    <property type="match status" value="1"/>
</dbReference>
<evidence type="ECO:0000256" key="3">
    <source>
        <dbReference type="ARBA" id="ARBA00017059"/>
    </source>
</evidence>
<dbReference type="KEGG" id="mpp:MICPUCDRAFT_8652"/>
<evidence type="ECO:0000256" key="1">
    <source>
        <dbReference type="ARBA" id="ARBA00004477"/>
    </source>
</evidence>
<dbReference type="AlphaFoldDB" id="C1MT90"/>
<proteinExistence type="inferred from homology"/>
<evidence type="ECO:0000256" key="6">
    <source>
        <dbReference type="ARBA" id="ARBA00022989"/>
    </source>
</evidence>
<evidence type="ECO:0000256" key="4">
    <source>
        <dbReference type="ARBA" id="ARBA00022692"/>
    </source>
</evidence>
<dbReference type="Pfam" id="PF06645">
    <property type="entry name" value="SPC12"/>
    <property type="match status" value="1"/>
</dbReference>
<evidence type="ECO:0000256" key="2">
    <source>
        <dbReference type="ARBA" id="ARBA00005245"/>
    </source>
</evidence>
<feature type="non-terminal residue" evidence="10">
    <location>
        <position position="67"/>
    </location>
</feature>
<evidence type="ECO:0000256" key="7">
    <source>
        <dbReference type="ARBA" id="ARBA00023136"/>
    </source>
</evidence>
<dbReference type="GeneID" id="9684262"/>
<feature type="transmembrane region" description="Helical" evidence="9">
    <location>
        <begin position="41"/>
        <end position="59"/>
    </location>
</feature>
<keyword evidence="4 9" id="KW-0812">Transmembrane</keyword>